<comment type="caution">
    <text evidence="2">The sequence shown here is derived from an EMBL/GenBank/DDBJ whole genome shotgun (WGS) entry which is preliminary data.</text>
</comment>
<dbReference type="EMBL" id="CATNWA010014442">
    <property type="protein sequence ID" value="CAI9571811.1"/>
    <property type="molecule type" value="Genomic_DNA"/>
</dbReference>
<accession>A0ABN9DGT7</accession>
<feature type="non-terminal residue" evidence="2">
    <location>
        <position position="1"/>
    </location>
</feature>
<reference evidence="2" key="1">
    <citation type="submission" date="2023-05" db="EMBL/GenBank/DDBJ databases">
        <authorList>
            <person name="Stuckert A."/>
        </authorList>
    </citation>
    <scope>NUCLEOTIDE SEQUENCE</scope>
</reference>
<proteinExistence type="predicted"/>
<evidence type="ECO:0008006" key="4">
    <source>
        <dbReference type="Google" id="ProtNLM"/>
    </source>
</evidence>
<evidence type="ECO:0000256" key="1">
    <source>
        <dbReference type="SAM" id="Phobius"/>
    </source>
</evidence>
<gene>
    <name evidence="2" type="ORF">SPARVUS_LOCUS7310161</name>
</gene>
<protein>
    <recommendedName>
        <fullName evidence="4">NADH dehydrogenase subunit 5</fullName>
    </recommendedName>
</protein>
<dbReference type="Proteomes" id="UP001162483">
    <property type="component" value="Unassembled WGS sequence"/>
</dbReference>
<keyword evidence="3" id="KW-1185">Reference proteome</keyword>
<feature type="transmembrane region" description="Helical" evidence="1">
    <location>
        <begin position="55"/>
        <end position="72"/>
    </location>
</feature>
<evidence type="ECO:0000313" key="2">
    <source>
        <dbReference type="EMBL" id="CAI9571811.1"/>
    </source>
</evidence>
<keyword evidence="1" id="KW-0812">Transmembrane</keyword>
<organism evidence="2 3">
    <name type="scientific">Staurois parvus</name>
    <dbReference type="NCBI Taxonomy" id="386267"/>
    <lineage>
        <taxon>Eukaryota</taxon>
        <taxon>Metazoa</taxon>
        <taxon>Chordata</taxon>
        <taxon>Craniata</taxon>
        <taxon>Vertebrata</taxon>
        <taxon>Euteleostomi</taxon>
        <taxon>Amphibia</taxon>
        <taxon>Batrachia</taxon>
        <taxon>Anura</taxon>
        <taxon>Neobatrachia</taxon>
        <taxon>Ranoidea</taxon>
        <taxon>Ranidae</taxon>
        <taxon>Staurois</taxon>
    </lineage>
</organism>
<keyword evidence="1" id="KW-1133">Transmembrane helix</keyword>
<name>A0ABN9DGT7_9NEOB</name>
<evidence type="ECO:0000313" key="3">
    <source>
        <dbReference type="Proteomes" id="UP001162483"/>
    </source>
</evidence>
<feature type="transmembrane region" description="Helical" evidence="1">
    <location>
        <begin position="17"/>
        <end position="35"/>
    </location>
</feature>
<sequence>YVLGYSFNFFTIKKKSFLLNLFFITWGQKVPYVMIFGDRFSLLRHPGSKRPWMSPLYSTGCNAVHIALHYILSRASMGRKSVNVTSKAGQEGERSRVPIVT</sequence>
<keyword evidence="1" id="KW-0472">Membrane</keyword>
<feature type="non-terminal residue" evidence="2">
    <location>
        <position position="101"/>
    </location>
</feature>